<evidence type="ECO:0000256" key="1">
    <source>
        <dbReference type="ARBA" id="ARBA00005194"/>
    </source>
</evidence>
<evidence type="ECO:0000256" key="6">
    <source>
        <dbReference type="ARBA" id="ARBA00022857"/>
    </source>
</evidence>
<dbReference type="InterPro" id="IPR020904">
    <property type="entry name" value="Sc_DH/Rdtase_CS"/>
</dbReference>
<dbReference type="PRINTS" id="PR00081">
    <property type="entry name" value="GDHRDH"/>
</dbReference>
<evidence type="ECO:0000256" key="10">
    <source>
        <dbReference type="PIRSR" id="PIRSR611284-1"/>
    </source>
</evidence>
<organism evidence="14">
    <name type="scientific">Candidatus Atribacter allofermentans</name>
    <dbReference type="NCBI Taxonomy" id="1852833"/>
    <lineage>
        <taxon>Bacteria</taxon>
        <taxon>Pseudomonadati</taxon>
        <taxon>Atribacterota</taxon>
        <taxon>Atribacteria</taxon>
        <taxon>Atribacterales</taxon>
        <taxon>Atribacteraceae</taxon>
        <taxon>Atribacter</taxon>
    </lineage>
</organism>
<comment type="pathway">
    <text evidence="1 12">Lipid metabolism; fatty acid biosynthesis.</text>
</comment>
<dbReference type="PANTHER" id="PTHR42879">
    <property type="entry name" value="3-OXOACYL-(ACYL-CARRIER-PROTEIN) REDUCTASE"/>
    <property type="match status" value="1"/>
</dbReference>
<evidence type="ECO:0000259" key="13">
    <source>
        <dbReference type="SMART" id="SM00822"/>
    </source>
</evidence>
<comment type="subunit">
    <text evidence="12">Homotetramer.</text>
</comment>
<dbReference type="NCBIfam" id="TIGR01830">
    <property type="entry name" value="3oxo_ACP_reduc"/>
    <property type="match status" value="1"/>
</dbReference>
<dbReference type="FunFam" id="3.40.50.720:FF:000037">
    <property type="entry name" value="3-oxoacyl-[acyl-carrier-protein] reductase FabG"/>
    <property type="match status" value="1"/>
</dbReference>
<dbReference type="InterPro" id="IPR050259">
    <property type="entry name" value="SDR"/>
</dbReference>
<keyword evidence="6 11" id="KW-0521">NADP</keyword>
<evidence type="ECO:0000256" key="4">
    <source>
        <dbReference type="ARBA" id="ARBA00022516"/>
    </source>
</evidence>
<dbReference type="Proteomes" id="UP000485569">
    <property type="component" value="Unassembled WGS sequence"/>
</dbReference>
<dbReference type="SUPFAM" id="SSF51735">
    <property type="entry name" value="NAD(P)-binding Rossmann-fold domains"/>
    <property type="match status" value="1"/>
</dbReference>
<protein>
    <recommendedName>
        <fullName evidence="3 12">3-oxoacyl-[acyl-carrier-protein] reductase</fullName>
        <ecNumber evidence="3 12">1.1.1.100</ecNumber>
    </recommendedName>
</protein>
<dbReference type="PROSITE" id="PS00061">
    <property type="entry name" value="ADH_SHORT"/>
    <property type="match status" value="1"/>
</dbReference>
<accession>A0A1V5SZ05</accession>
<dbReference type="Gene3D" id="3.40.50.720">
    <property type="entry name" value="NAD(P)-binding Rossmann-like Domain"/>
    <property type="match status" value="1"/>
</dbReference>
<dbReference type="PANTHER" id="PTHR42879:SF2">
    <property type="entry name" value="3-OXOACYL-[ACYL-CARRIER-PROTEIN] REDUCTASE FABG"/>
    <property type="match status" value="1"/>
</dbReference>
<evidence type="ECO:0000256" key="9">
    <source>
        <dbReference type="ARBA" id="ARBA00023160"/>
    </source>
</evidence>
<comment type="function">
    <text evidence="12">Catalyzes the NADPH-dependent reduction of beta-ketoacyl-ACP substrates to beta-hydroxyacyl-ACP products, the first reductive step in the elongation cycle of fatty acid biosynthesis.</text>
</comment>
<evidence type="ECO:0000256" key="2">
    <source>
        <dbReference type="ARBA" id="ARBA00006484"/>
    </source>
</evidence>
<evidence type="ECO:0000256" key="7">
    <source>
        <dbReference type="ARBA" id="ARBA00023002"/>
    </source>
</evidence>
<dbReference type="CDD" id="cd05333">
    <property type="entry name" value="BKR_SDR_c"/>
    <property type="match status" value="1"/>
</dbReference>
<sequence>MVDLKNQIAIITGAGRGIGFATARILGLYGATPVICDVLSESELTQAIEHLQADGIGAFSYRVDVTNKEQIDKMVLDVLERWGQVDILVNNAGLTRDAALLRMKDEDWHLVLNVCLQGTYHCTKSVLKSMVKRRYGRIINISSVVGVVGNAGQVNYSSAKAAIIGFTKSLAREVASRGITVNAIAPGFFDTDMTRNLPEAIKEGWINQIPVGRLGQPEEIAEAVAFLSSQAAAYITGQTLHINGGMVMY</sequence>
<feature type="active site" description="Proton acceptor" evidence="10">
    <location>
        <position position="156"/>
    </location>
</feature>
<evidence type="ECO:0000256" key="5">
    <source>
        <dbReference type="ARBA" id="ARBA00022832"/>
    </source>
</evidence>
<dbReference type="NCBIfam" id="NF009466">
    <property type="entry name" value="PRK12826.1-2"/>
    <property type="match status" value="1"/>
</dbReference>
<evidence type="ECO:0000256" key="3">
    <source>
        <dbReference type="ARBA" id="ARBA00012948"/>
    </source>
</evidence>
<dbReference type="GO" id="GO:0004316">
    <property type="term" value="F:3-oxoacyl-[acyl-carrier-protein] reductase (NADPH) activity"/>
    <property type="evidence" value="ECO:0007669"/>
    <property type="project" value="UniProtKB-UniRule"/>
</dbReference>
<keyword evidence="9 12" id="KW-0275">Fatty acid biosynthesis</keyword>
<feature type="domain" description="Ketoreductase" evidence="13">
    <location>
        <begin position="7"/>
        <end position="187"/>
    </location>
</feature>
<name>A0A1V5SZ05_9BACT</name>
<evidence type="ECO:0000256" key="8">
    <source>
        <dbReference type="ARBA" id="ARBA00023098"/>
    </source>
</evidence>
<evidence type="ECO:0000256" key="12">
    <source>
        <dbReference type="RuleBase" id="RU366074"/>
    </source>
</evidence>
<feature type="binding site" evidence="11">
    <location>
        <begin position="13"/>
        <end position="16"/>
    </location>
    <ligand>
        <name>NADP(+)</name>
        <dbReference type="ChEBI" id="CHEBI:58349"/>
    </ligand>
</feature>
<keyword evidence="5 12" id="KW-0276">Fatty acid metabolism</keyword>
<dbReference type="AlphaFoldDB" id="A0A1V5SZ05"/>
<comment type="caution">
    <text evidence="14">The sequence shown here is derived from an EMBL/GenBank/DDBJ whole genome shotgun (WGS) entry which is preliminary data.</text>
</comment>
<dbReference type="GO" id="GO:0051287">
    <property type="term" value="F:NAD binding"/>
    <property type="evidence" value="ECO:0007669"/>
    <property type="project" value="UniProtKB-UniRule"/>
</dbReference>
<feature type="binding site" evidence="11">
    <location>
        <position position="91"/>
    </location>
    <ligand>
        <name>NADP(+)</name>
        <dbReference type="ChEBI" id="CHEBI:58349"/>
    </ligand>
</feature>
<dbReference type="Pfam" id="PF13561">
    <property type="entry name" value="adh_short_C2"/>
    <property type="match status" value="1"/>
</dbReference>
<dbReference type="UniPathway" id="UPA00094"/>
<keyword evidence="7 12" id="KW-0560">Oxidoreductase</keyword>
<dbReference type="InterPro" id="IPR036291">
    <property type="entry name" value="NAD(P)-bd_dom_sf"/>
</dbReference>
<dbReference type="InterPro" id="IPR011284">
    <property type="entry name" value="3oxo_ACP_reduc"/>
</dbReference>
<dbReference type="InterPro" id="IPR002347">
    <property type="entry name" value="SDR_fam"/>
</dbReference>
<dbReference type="NCBIfam" id="NF004198">
    <property type="entry name" value="PRK05653.1-3"/>
    <property type="match status" value="1"/>
</dbReference>
<gene>
    <name evidence="14" type="primary">fabG_1</name>
    <name evidence="14" type="ORF">BWY41_00786</name>
</gene>
<comment type="catalytic activity">
    <reaction evidence="12">
        <text>a (3R)-hydroxyacyl-[ACP] + NADP(+) = a 3-oxoacyl-[ACP] + NADPH + H(+)</text>
        <dbReference type="Rhea" id="RHEA:17397"/>
        <dbReference type="Rhea" id="RHEA-COMP:9916"/>
        <dbReference type="Rhea" id="RHEA-COMP:9945"/>
        <dbReference type="ChEBI" id="CHEBI:15378"/>
        <dbReference type="ChEBI" id="CHEBI:57783"/>
        <dbReference type="ChEBI" id="CHEBI:58349"/>
        <dbReference type="ChEBI" id="CHEBI:78776"/>
        <dbReference type="ChEBI" id="CHEBI:78827"/>
        <dbReference type="EC" id="1.1.1.100"/>
    </reaction>
</comment>
<evidence type="ECO:0000313" key="14">
    <source>
        <dbReference type="EMBL" id="OQA59757.1"/>
    </source>
</evidence>
<proteinExistence type="inferred from homology"/>
<dbReference type="GO" id="GO:0030497">
    <property type="term" value="P:fatty acid elongation"/>
    <property type="evidence" value="ECO:0007669"/>
    <property type="project" value="UniProtKB-ARBA"/>
</dbReference>
<dbReference type="NCBIfam" id="NF005559">
    <property type="entry name" value="PRK07231.1"/>
    <property type="match status" value="1"/>
</dbReference>
<dbReference type="SMART" id="SM00822">
    <property type="entry name" value="PKS_KR"/>
    <property type="match status" value="1"/>
</dbReference>
<feature type="binding site" evidence="11">
    <location>
        <begin position="156"/>
        <end position="160"/>
    </location>
    <ligand>
        <name>NADP(+)</name>
        <dbReference type="ChEBI" id="CHEBI:58349"/>
    </ligand>
</feature>
<dbReference type="EMBL" id="MWBQ01000047">
    <property type="protein sequence ID" value="OQA59757.1"/>
    <property type="molecule type" value="Genomic_DNA"/>
</dbReference>
<dbReference type="EC" id="1.1.1.100" evidence="3 12"/>
<dbReference type="PRINTS" id="PR00080">
    <property type="entry name" value="SDRFAMILY"/>
</dbReference>
<reference evidence="14" key="1">
    <citation type="submission" date="2017-02" db="EMBL/GenBank/DDBJ databases">
        <title>Delving into the versatile metabolic prowess of the omnipresent phylum Bacteroidetes.</title>
        <authorList>
            <person name="Nobu M.K."/>
            <person name="Mei R."/>
            <person name="Narihiro T."/>
            <person name="Kuroda K."/>
            <person name="Liu W.-T."/>
        </authorList>
    </citation>
    <scope>NUCLEOTIDE SEQUENCE</scope>
    <source>
        <strain evidence="14">ADurb.Bin276</strain>
    </source>
</reference>
<evidence type="ECO:0000256" key="11">
    <source>
        <dbReference type="PIRSR" id="PIRSR611284-2"/>
    </source>
</evidence>
<dbReference type="InterPro" id="IPR057326">
    <property type="entry name" value="KR_dom"/>
</dbReference>
<keyword evidence="4 12" id="KW-0444">Lipid biosynthesis</keyword>
<comment type="similarity">
    <text evidence="2 12">Belongs to the short-chain dehydrogenases/reductases (SDR) family.</text>
</comment>
<keyword evidence="8 12" id="KW-0443">Lipid metabolism</keyword>